<dbReference type="InterPro" id="IPR006685">
    <property type="entry name" value="MscS_channel_2nd"/>
</dbReference>
<dbReference type="InterPro" id="IPR049142">
    <property type="entry name" value="MS_channel_1st"/>
</dbReference>
<keyword evidence="4 7" id="KW-0812">Transmembrane</keyword>
<dbReference type="Pfam" id="PF00924">
    <property type="entry name" value="MS_channel_2nd"/>
    <property type="match status" value="1"/>
</dbReference>
<reference evidence="11 12" key="1">
    <citation type="submission" date="2024-06" db="EMBL/GenBank/DDBJ databases">
        <authorList>
            <person name="Kaempfer P."/>
            <person name="Viver T."/>
        </authorList>
    </citation>
    <scope>NUCLEOTIDE SEQUENCE [LARGE SCALE GENOMIC DNA]</scope>
    <source>
        <strain evidence="11 12">ST-64</strain>
    </source>
</reference>
<evidence type="ECO:0000259" key="9">
    <source>
        <dbReference type="Pfam" id="PF21082"/>
    </source>
</evidence>
<dbReference type="Pfam" id="PF21082">
    <property type="entry name" value="MS_channel_3rd"/>
    <property type="match status" value="1"/>
</dbReference>
<sequence>MIPPALARWLAANDLTTPTTPELIEAAVAGSFAIVALAAGWLAGRRIGPKIAEIWHRRVGSHAGGLAHRMHTLVRHGTAALLLAIVANVWPWSPLAAAVLGFALASASAMTMLVFMRGLHMPRWSAWLAAAVVFVAILSQAIGGFDVITTTLDRIGMDVGKRRLSLLAVVTVLVTAVALYAGARLANRIIGHSIAEARGFDATQKLLFQKLASIIVIVIAFFFGIDLLGIDLTSFAVFSGALGLAVGFGLQKTVGNLIAGIILLMDRSIKPGDVIVVGESFGWVNKIGVRAVSVITRDGKEHLIPNENLMTQEVENWSFSDRNVRVRIPVGIAYESDVKLAQKLMLEAALESPRVLDSPRPNVWLASFGDYALEHEILAWISDPEGGVGNVKSDVLNRLWVKFQEHGIEIPFPQQVLHFRSSKGDRIGSIAGVRTTGPVGGNEEAP</sequence>
<organism evidence="11 12">
    <name type="scientific">Sphingomonas plantiphila</name>
    <dbReference type="NCBI Taxonomy" id="3163295"/>
    <lineage>
        <taxon>Bacteria</taxon>
        <taxon>Pseudomonadati</taxon>
        <taxon>Pseudomonadota</taxon>
        <taxon>Alphaproteobacteria</taxon>
        <taxon>Sphingomonadales</taxon>
        <taxon>Sphingomonadaceae</taxon>
        <taxon>Sphingomonas</taxon>
    </lineage>
</organism>
<evidence type="ECO:0000313" key="12">
    <source>
        <dbReference type="Proteomes" id="UP001629244"/>
    </source>
</evidence>
<evidence type="ECO:0000256" key="2">
    <source>
        <dbReference type="ARBA" id="ARBA00008017"/>
    </source>
</evidence>
<comment type="similarity">
    <text evidence="2">Belongs to the MscS (TC 1.A.23) family.</text>
</comment>
<dbReference type="InterPro" id="IPR023408">
    <property type="entry name" value="MscS_beta-dom_sf"/>
</dbReference>
<dbReference type="SUPFAM" id="SSF50182">
    <property type="entry name" value="Sm-like ribonucleoproteins"/>
    <property type="match status" value="1"/>
</dbReference>
<dbReference type="InterPro" id="IPR011066">
    <property type="entry name" value="MscS_channel_C_sf"/>
</dbReference>
<feature type="transmembrane region" description="Helical" evidence="7">
    <location>
        <begin position="165"/>
        <end position="186"/>
    </location>
</feature>
<dbReference type="InterPro" id="IPR010920">
    <property type="entry name" value="LSM_dom_sf"/>
</dbReference>
<evidence type="ECO:0000256" key="6">
    <source>
        <dbReference type="ARBA" id="ARBA00023136"/>
    </source>
</evidence>
<dbReference type="InterPro" id="IPR049278">
    <property type="entry name" value="MS_channel_C"/>
</dbReference>
<feature type="transmembrane region" description="Helical" evidence="7">
    <location>
        <begin position="96"/>
        <end position="115"/>
    </location>
</feature>
<evidence type="ECO:0000313" key="11">
    <source>
        <dbReference type="EMBL" id="MFL9839522.1"/>
    </source>
</evidence>
<evidence type="ECO:0000256" key="1">
    <source>
        <dbReference type="ARBA" id="ARBA00004651"/>
    </source>
</evidence>
<keyword evidence="12" id="KW-1185">Reference proteome</keyword>
<evidence type="ECO:0000259" key="10">
    <source>
        <dbReference type="Pfam" id="PF21088"/>
    </source>
</evidence>
<accession>A0ABW8YIP1</accession>
<dbReference type="SUPFAM" id="SSF82861">
    <property type="entry name" value="Mechanosensitive channel protein MscS (YggB), transmembrane region"/>
    <property type="match status" value="1"/>
</dbReference>
<comment type="caution">
    <text evidence="11">The sequence shown here is derived from an EMBL/GenBank/DDBJ whole genome shotgun (WGS) entry which is preliminary data.</text>
</comment>
<evidence type="ECO:0000256" key="7">
    <source>
        <dbReference type="SAM" id="Phobius"/>
    </source>
</evidence>
<evidence type="ECO:0000256" key="5">
    <source>
        <dbReference type="ARBA" id="ARBA00022989"/>
    </source>
</evidence>
<evidence type="ECO:0000259" key="8">
    <source>
        <dbReference type="Pfam" id="PF00924"/>
    </source>
</evidence>
<dbReference type="Pfam" id="PF21088">
    <property type="entry name" value="MS_channel_1st"/>
    <property type="match status" value="1"/>
</dbReference>
<keyword evidence="3" id="KW-1003">Cell membrane</keyword>
<feature type="domain" description="Mechanosensitive ion channel MscS" evidence="8">
    <location>
        <begin position="253"/>
        <end position="318"/>
    </location>
</feature>
<dbReference type="EMBL" id="JBELQC010000001">
    <property type="protein sequence ID" value="MFL9839522.1"/>
    <property type="molecule type" value="Genomic_DNA"/>
</dbReference>
<dbReference type="PANTHER" id="PTHR30347:SF1">
    <property type="entry name" value="MECHANOSENSITIVE CHANNEL MSCK"/>
    <property type="match status" value="1"/>
</dbReference>
<keyword evidence="6 7" id="KW-0472">Membrane</keyword>
<comment type="subcellular location">
    <subcellularLocation>
        <location evidence="1">Cell membrane</location>
        <topology evidence="1">Multi-pass membrane protein</topology>
    </subcellularLocation>
</comment>
<keyword evidence="5 7" id="KW-1133">Transmembrane helix</keyword>
<feature type="domain" description="Mechanosensitive ion channel transmembrane helices 2/3" evidence="10">
    <location>
        <begin position="210"/>
        <end position="251"/>
    </location>
</feature>
<evidence type="ECO:0000256" key="3">
    <source>
        <dbReference type="ARBA" id="ARBA00022475"/>
    </source>
</evidence>
<feature type="transmembrane region" description="Helical" evidence="7">
    <location>
        <begin position="73"/>
        <end position="90"/>
    </location>
</feature>
<dbReference type="PANTHER" id="PTHR30347">
    <property type="entry name" value="POTASSIUM CHANNEL RELATED"/>
    <property type="match status" value="1"/>
</dbReference>
<dbReference type="InterPro" id="IPR052702">
    <property type="entry name" value="MscS-like_channel"/>
</dbReference>
<dbReference type="SUPFAM" id="SSF82689">
    <property type="entry name" value="Mechanosensitive channel protein MscS (YggB), C-terminal domain"/>
    <property type="match status" value="1"/>
</dbReference>
<gene>
    <name evidence="11" type="ORF">ABS767_00985</name>
</gene>
<feature type="transmembrane region" description="Helical" evidence="7">
    <location>
        <begin position="23"/>
        <end position="43"/>
    </location>
</feature>
<dbReference type="InterPro" id="IPR011014">
    <property type="entry name" value="MscS_channel_TM-2"/>
</dbReference>
<feature type="transmembrane region" description="Helical" evidence="7">
    <location>
        <begin position="127"/>
        <end position="145"/>
    </location>
</feature>
<dbReference type="Proteomes" id="UP001629244">
    <property type="component" value="Unassembled WGS sequence"/>
</dbReference>
<dbReference type="Gene3D" id="3.30.70.100">
    <property type="match status" value="1"/>
</dbReference>
<feature type="transmembrane region" description="Helical" evidence="7">
    <location>
        <begin position="236"/>
        <end position="264"/>
    </location>
</feature>
<proteinExistence type="inferred from homology"/>
<protein>
    <submittedName>
        <fullName evidence="11">Mechanosensitive ion channel domain-containing protein</fullName>
    </submittedName>
</protein>
<dbReference type="Gene3D" id="2.30.30.60">
    <property type="match status" value="1"/>
</dbReference>
<feature type="domain" description="Mechanosensitive ion channel MscS C-terminal" evidence="9">
    <location>
        <begin position="326"/>
        <end position="410"/>
    </location>
</feature>
<feature type="transmembrane region" description="Helical" evidence="7">
    <location>
        <begin position="207"/>
        <end position="230"/>
    </location>
</feature>
<evidence type="ECO:0000256" key="4">
    <source>
        <dbReference type="ARBA" id="ARBA00022692"/>
    </source>
</evidence>
<name>A0ABW8YIP1_9SPHN</name>
<dbReference type="Gene3D" id="1.10.287.1260">
    <property type="match status" value="1"/>
</dbReference>
<dbReference type="RefSeq" id="WP_408076494.1">
    <property type="nucleotide sequence ID" value="NZ_JBELQC010000001.1"/>
</dbReference>